<feature type="region of interest" description="Disordered" evidence="1">
    <location>
        <begin position="161"/>
        <end position="193"/>
    </location>
</feature>
<gene>
    <name evidence="2" type="ORF">CPAG_06964</name>
</gene>
<organism evidence="2 3">
    <name type="scientific">Coccidioides posadasii RMSCC 3488</name>
    <dbReference type="NCBI Taxonomy" id="454284"/>
    <lineage>
        <taxon>Eukaryota</taxon>
        <taxon>Fungi</taxon>
        <taxon>Dikarya</taxon>
        <taxon>Ascomycota</taxon>
        <taxon>Pezizomycotina</taxon>
        <taxon>Eurotiomycetes</taxon>
        <taxon>Eurotiomycetidae</taxon>
        <taxon>Onygenales</taxon>
        <taxon>Onygenaceae</taxon>
        <taxon>Coccidioides</taxon>
    </lineage>
</organism>
<evidence type="ECO:0000256" key="1">
    <source>
        <dbReference type="SAM" id="MobiDB-lite"/>
    </source>
</evidence>
<dbReference type="Proteomes" id="UP000054567">
    <property type="component" value="Unassembled WGS sequence"/>
</dbReference>
<dbReference type="VEuPathDB" id="FungiDB:CPAG_06964"/>
<evidence type="ECO:0000313" key="2">
    <source>
        <dbReference type="EMBL" id="KMM70653.1"/>
    </source>
</evidence>
<dbReference type="AlphaFoldDB" id="A0A0J6FK13"/>
<evidence type="ECO:0000313" key="3">
    <source>
        <dbReference type="Proteomes" id="UP000054567"/>
    </source>
</evidence>
<feature type="compositionally biased region" description="Polar residues" evidence="1">
    <location>
        <begin position="161"/>
        <end position="182"/>
    </location>
</feature>
<dbReference type="EMBL" id="DS268112">
    <property type="protein sequence ID" value="KMM70653.1"/>
    <property type="molecule type" value="Genomic_DNA"/>
</dbReference>
<name>A0A0J6FK13_COCPO</name>
<accession>A0A0J6FK13</accession>
<reference evidence="3" key="3">
    <citation type="journal article" date="2010" name="Genome Res.">
        <title>Population genomic sequencing of Coccidioides fungi reveals recent hybridization and transposon control.</title>
        <authorList>
            <person name="Neafsey D.E."/>
            <person name="Barker B.M."/>
            <person name="Sharpton T.J."/>
            <person name="Stajich J.E."/>
            <person name="Park D.J."/>
            <person name="Whiston E."/>
            <person name="Hung C.-Y."/>
            <person name="McMahan C."/>
            <person name="White J."/>
            <person name="Sykes S."/>
            <person name="Heiman D."/>
            <person name="Young S."/>
            <person name="Zeng Q."/>
            <person name="Abouelleil A."/>
            <person name="Aftuck L."/>
            <person name="Bessette D."/>
            <person name="Brown A."/>
            <person name="FitzGerald M."/>
            <person name="Lui A."/>
            <person name="Macdonald J.P."/>
            <person name="Priest M."/>
            <person name="Orbach M.J."/>
            <person name="Galgiani J.N."/>
            <person name="Kirkland T.N."/>
            <person name="Cole G.T."/>
            <person name="Birren B.W."/>
            <person name="Henn M.R."/>
            <person name="Taylor J.W."/>
            <person name="Rounsley S.D."/>
        </authorList>
    </citation>
    <scope>NUCLEOTIDE SEQUENCE [LARGE SCALE GENOMIC DNA]</scope>
    <source>
        <strain evidence="3">RMSCC 3488</strain>
    </source>
</reference>
<protein>
    <submittedName>
        <fullName evidence="2">Uncharacterized protein</fullName>
    </submittedName>
</protein>
<sequence length="193" mass="21247">MHDTKRSGLLKLLPRIWRPGSGPRQSLSFPPPLCVAVFNSGERVSYNYGSHAFFAPELYNLSPSQGVLSVVTLVVMRTPRLREKERALGIASNNIPNDTTRRVSKPSSFPLQIIFQDASGLTTSYIIPYRSRFDAKFASNEEASSEVSLSGLRGISVSNQKLAHQLSSRGSPELQPASSTHGSRQRLGKRFTS</sequence>
<proteinExistence type="predicted"/>
<feature type="compositionally biased region" description="Basic residues" evidence="1">
    <location>
        <begin position="183"/>
        <end position="193"/>
    </location>
</feature>
<reference evidence="2 3" key="1">
    <citation type="submission" date="2007-06" db="EMBL/GenBank/DDBJ databases">
        <title>The Genome Sequence of Coccidioides posadasii RMSCC_3488.</title>
        <authorList>
            <consortium name="Coccidioides Genome Resources Consortium"/>
            <consortium name="The Broad Institute Genome Sequencing Platform"/>
            <person name="Henn M.R."/>
            <person name="Sykes S."/>
            <person name="Young S."/>
            <person name="Jaffe D."/>
            <person name="Berlin A."/>
            <person name="Alvarez P."/>
            <person name="Butler J."/>
            <person name="Gnerre S."/>
            <person name="Grabherr M."/>
            <person name="Mauceli E."/>
            <person name="Brockman W."/>
            <person name="Kodira C."/>
            <person name="Alvarado L."/>
            <person name="Zeng Q."/>
            <person name="Crawford M."/>
            <person name="Antoine C."/>
            <person name="Devon K."/>
            <person name="Galgiani J."/>
            <person name="Orsborn K."/>
            <person name="Lewis M.L."/>
            <person name="Nusbaum C."/>
            <person name="Galagan J."/>
            <person name="Birren B."/>
        </authorList>
    </citation>
    <scope>NUCLEOTIDE SEQUENCE [LARGE SCALE GENOMIC DNA]</scope>
    <source>
        <strain evidence="2 3">RMSCC 3488</strain>
    </source>
</reference>
<reference evidence="3" key="2">
    <citation type="journal article" date="2009" name="Genome Res.">
        <title>Comparative genomic analyses of the human fungal pathogens Coccidioides and their relatives.</title>
        <authorList>
            <person name="Sharpton T.J."/>
            <person name="Stajich J.E."/>
            <person name="Rounsley S.D."/>
            <person name="Gardner M.J."/>
            <person name="Wortman J.R."/>
            <person name="Jordar V.S."/>
            <person name="Maiti R."/>
            <person name="Kodira C.D."/>
            <person name="Neafsey D.E."/>
            <person name="Zeng Q."/>
            <person name="Hung C.-Y."/>
            <person name="McMahan C."/>
            <person name="Muszewska A."/>
            <person name="Grynberg M."/>
            <person name="Mandel M.A."/>
            <person name="Kellner E.M."/>
            <person name="Barker B.M."/>
            <person name="Galgiani J.N."/>
            <person name="Orbach M.J."/>
            <person name="Kirkland T.N."/>
            <person name="Cole G.T."/>
            <person name="Henn M.R."/>
            <person name="Birren B.W."/>
            <person name="Taylor J.W."/>
        </authorList>
    </citation>
    <scope>NUCLEOTIDE SEQUENCE [LARGE SCALE GENOMIC DNA]</scope>
    <source>
        <strain evidence="3">RMSCC 3488</strain>
    </source>
</reference>